<keyword evidence="2" id="KW-1133">Transmembrane helix</keyword>
<dbReference type="STRING" id="437022.CC99x_00482"/>
<dbReference type="EMBL" id="LKHV01000002">
    <property type="protein sequence ID" value="KRG19470.1"/>
    <property type="molecule type" value="Genomic_DNA"/>
</dbReference>
<dbReference type="EMBL" id="LKHV02000001">
    <property type="protein sequence ID" value="MCS5707466.1"/>
    <property type="molecule type" value="Genomic_DNA"/>
</dbReference>
<accession>A0A0Q9YRP1</accession>
<sequence length="200" mass="22287">MTDPTIKPLTADDIKIQDMTETIDRTKRIMVDNIDQLLQRGEKLEQLLDKTAQTEEKAQIFTQQARQIQIKARFENIAMTAAMIGFILGGFYGLSAGIGLPMVAICGGIGGVVFYSVVWMFSGAIQSILKLPFFNLGFSPNIEKIEDESISVTKNFHPSLDYVKPNLIYSNKHTVRCQLPAVSQAIDLEAQSMKKLTSRL</sequence>
<evidence type="ECO:0000259" key="3">
    <source>
        <dbReference type="PROSITE" id="PS50892"/>
    </source>
</evidence>
<evidence type="ECO:0000256" key="2">
    <source>
        <dbReference type="SAM" id="Phobius"/>
    </source>
</evidence>
<evidence type="ECO:0000256" key="1">
    <source>
        <dbReference type="SAM" id="Coils"/>
    </source>
</evidence>
<comment type="caution">
    <text evidence="4">The sequence shown here is derived from an EMBL/GenBank/DDBJ whole genome shotgun (WGS) entry which is preliminary data.</text>
</comment>
<dbReference type="AlphaFoldDB" id="A0A0Q9YRP1"/>
<feature type="transmembrane region" description="Helical" evidence="2">
    <location>
        <begin position="76"/>
        <end position="94"/>
    </location>
</feature>
<organism evidence="4">
    <name type="scientific">Candidatus Berkiella cookevillensis</name>
    <dbReference type="NCBI Taxonomy" id="437022"/>
    <lineage>
        <taxon>Bacteria</taxon>
        <taxon>Pseudomonadati</taxon>
        <taxon>Pseudomonadota</taxon>
        <taxon>Gammaproteobacteria</taxon>
        <taxon>Candidatus Berkiellales</taxon>
        <taxon>Candidatus Berkiellaceae</taxon>
        <taxon>Candidatus Berkiella</taxon>
    </lineage>
</organism>
<reference evidence="5" key="2">
    <citation type="journal article" date="2016" name="Genome Announc.">
        <title>Draft Genome Sequences of Two Novel Amoeba-Resistant Intranuclear Bacteria, 'Candidatus Berkiella cookevillensis' and 'Candidatus Berkiella aquae'.</title>
        <authorList>
            <person name="Mehari Y.T."/>
            <person name="Arivett B.A."/>
            <person name="Farone A.L."/>
            <person name="Gunderson J.H."/>
            <person name="Farone M.B."/>
        </authorList>
    </citation>
    <scope>NUCLEOTIDE SEQUENCE</scope>
    <source>
        <strain evidence="5">CC99</strain>
    </source>
</reference>
<evidence type="ECO:0000313" key="5">
    <source>
        <dbReference type="EMBL" id="MCS5707466.1"/>
    </source>
</evidence>
<keyword evidence="2" id="KW-0472">Membrane</keyword>
<dbReference type="SUPFAM" id="SSF58038">
    <property type="entry name" value="SNARE fusion complex"/>
    <property type="match status" value="1"/>
</dbReference>
<reference evidence="5" key="3">
    <citation type="submission" date="2021-06" db="EMBL/GenBank/DDBJ databases">
        <title>Genomic Description and Analysis of Intracellular Bacteria, Candidatus Berkiella cookevillensis and Candidatus Berkiella aquae.</title>
        <authorList>
            <person name="Kidane D.T."/>
            <person name="Mehari Y.T."/>
            <person name="Rice F.C."/>
            <person name="Arivett B.A."/>
            <person name="Farone A.L."/>
            <person name="Berk S.G."/>
            <person name="Farone M.B."/>
        </authorList>
    </citation>
    <scope>NUCLEOTIDE SEQUENCE</scope>
    <source>
        <strain evidence="5">CC99</strain>
    </source>
</reference>
<dbReference type="OrthoDB" id="5639059at2"/>
<feature type="coiled-coil region" evidence="1">
    <location>
        <begin position="34"/>
        <end position="64"/>
    </location>
</feature>
<feature type="transmembrane region" description="Helical" evidence="2">
    <location>
        <begin position="100"/>
        <end position="121"/>
    </location>
</feature>
<dbReference type="PROSITE" id="PS50892">
    <property type="entry name" value="V_SNARE"/>
    <property type="match status" value="1"/>
</dbReference>
<keyword evidence="6" id="KW-1185">Reference proteome</keyword>
<feature type="domain" description="V-SNARE coiled-coil homology" evidence="3">
    <location>
        <begin position="15"/>
        <end position="75"/>
    </location>
</feature>
<dbReference type="Gene3D" id="1.20.5.110">
    <property type="match status" value="1"/>
</dbReference>
<name>A0A0Q9YRP1_9GAMM</name>
<dbReference type="RefSeq" id="WP_158003188.1">
    <property type="nucleotide sequence ID" value="NZ_LKHV02000001.1"/>
</dbReference>
<dbReference type="InterPro" id="IPR016444">
    <property type="entry name" value="Synaptobrevin/VAMP"/>
</dbReference>
<dbReference type="Pfam" id="PF00957">
    <property type="entry name" value="Synaptobrevin"/>
    <property type="match status" value="1"/>
</dbReference>
<proteinExistence type="predicted"/>
<dbReference type="InterPro" id="IPR042855">
    <property type="entry name" value="V_SNARE_CC"/>
</dbReference>
<keyword evidence="2" id="KW-0812">Transmembrane</keyword>
<protein>
    <submittedName>
        <fullName evidence="4">Synaptobrevin</fullName>
    </submittedName>
</protein>
<keyword evidence="1" id="KW-0175">Coiled coil</keyword>
<dbReference type="PANTHER" id="PTHR45701">
    <property type="entry name" value="SYNAPTOBREVIN FAMILY MEMBER"/>
    <property type="match status" value="1"/>
</dbReference>
<gene>
    <name evidence="5" type="ORF">CC99x_000965</name>
    <name evidence="4" type="ORF">CC99x_00482</name>
</gene>
<reference evidence="4" key="1">
    <citation type="submission" date="2015-09" db="EMBL/GenBank/DDBJ databases">
        <title>Draft Genome Sequences of Two Novel Amoeba-resistant Intranuclear Bacteria, Candidatus Berkiella cookevillensis and Candidatus Berkiella aquae.</title>
        <authorList>
            <person name="Mehari Y.T."/>
            <person name="Arivett B.A."/>
            <person name="Farone A.L."/>
            <person name="Gunderson J.H."/>
            <person name="Farone M.B."/>
        </authorList>
    </citation>
    <scope>NUCLEOTIDE SEQUENCE [LARGE SCALE GENOMIC DNA]</scope>
    <source>
        <strain evidence="4">CC99</strain>
    </source>
</reference>
<dbReference type="CDD" id="cd15843">
    <property type="entry name" value="R-SNARE"/>
    <property type="match status" value="1"/>
</dbReference>
<dbReference type="Proteomes" id="UP000051494">
    <property type="component" value="Unassembled WGS sequence"/>
</dbReference>
<evidence type="ECO:0000313" key="6">
    <source>
        <dbReference type="Proteomes" id="UP000051494"/>
    </source>
</evidence>
<evidence type="ECO:0000313" key="4">
    <source>
        <dbReference type="EMBL" id="KRG19470.1"/>
    </source>
</evidence>